<dbReference type="Proteomes" id="UP000478052">
    <property type="component" value="Unassembled WGS sequence"/>
</dbReference>
<protein>
    <submittedName>
        <fullName evidence="1">Tigger transposable element-derived protein 4-like</fullName>
    </submittedName>
</protein>
<gene>
    <name evidence="1" type="ORF">FWK35_00015278</name>
</gene>
<sequence>MKLISRLKLFLASKADGNKDIEGIQLLTFYENEQVIEPEKALPNSVYILDDILTERQGVCRSIFARERHNVCYLAQSYSRVAKQLLRDNANLIVLFKQDETNLKHVYMEHCSGDMLYTEFKDFCTSCWRKGRVNFIVINKDCERDNGRYRYGFDTFVII</sequence>
<proteinExistence type="predicted"/>
<comment type="caution">
    <text evidence="1">The sequence shown here is derived from an EMBL/GenBank/DDBJ whole genome shotgun (WGS) entry which is preliminary data.</text>
</comment>
<dbReference type="AlphaFoldDB" id="A0A6G0YCL0"/>
<name>A0A6G0YCL0_APHCR</name>
<dbReference type="OrthoDB" id="6581865at2759"/>
<keyword evidence="2" id="KW-1185">Reference proteome</keyword>
<accession>A0A6G0YCL0</accession>
<reference evidence="1 2" key="1">
    <citation type="submission" date="2019-08" db="EMBL/GenBank/DDBJ databases">
        <title>Whole genome of Aphis craccivora.</title>
        <authorList>
            <person name="Voronova N.V."/>
            <person name="Shulinski R.S."/>
            <person name="Bandarenka Y.V."/>
            <person name="Zhorov D.G."/>
            <person name="Warner D."/>
        </authorList>
    </citation>
    <scope>NUCLEOTIDE SEQUENCE [LARGE SCALE GENOMIC DNA]</scope>
    <source>
        <strain evidence="1">180601</strain>
        <tissue evidence="1">Whole Body</tissue>
    </source>
</reference>
<evidence type="ECO:0000313" key="2">
    <source>
        <dbReference type="Proteomes" id="UP000478052"/>
    </source>
</evidence>
<organism evidence="1 2">
    <name type="scientific">Aphis craccivora</name>
    <name type="common">Cowpea aphid</name>
    <dbReference type="NCBI Taxonomy" id="307492"/>
    <lineage>
        <taxon>Eukaryota</taxon>
        <taxon>Metazoa</taxon>
        <taxon>Ecdysozoa</taxon>
        <taxon>Arthropoda</taxon>
        <taxon>Hexapoda</taxon>
        <taxon>Insecta</taxon>
        <taxon>Pterygota</taxon>
        <taxon>Neoptera</taxon>
        <taxon>Paraneoptera</taxon>
        <taxon>Hemiptera</taxon>
        <taxon>Sternorrhyncha</taxon>
        <taxon>Aphidomorpha</taxon>
        <taxon>Aphidoidea</taxon>
        <taxon>Aphididae</taxon>
        <taxon>Aphidini</taxon>
        <taxon>Aphis</taxon>
        <taxon>Aphis</taxon>
    </lineage>
</organism>
<evidence type="ECO:0000313" key="1">
    <source>
        <dbReference type="EMBL" id="KAF0753113.1"/>
    </source>
</evidence>
<dbReference type="EMBL" id="VUJU01004831">
    <property type="protein sequence ID" value="KAF0753113.1"/>
    <property type="molecule type" value="Genomic_DNA"/>
</dbReference>